<dbReference type="FunFam" id="3.65.10.10:FF:000005">
    <property type="entry name" value="3-phosphoshikimate 1-carboxyvinyltransferase"/>
    <property type="match status" value="1"/>
</dbReference>
<keyword evidence="4 9" id="KW-0963">Cytoplasm</keyword>
<protein>
    <recommendedName>
        <fullName evidence="9">3-phosphoshikimate 1-carboxyvinyltransferase</fullName>
        <ecNumber evidence="9">2.5.1.19</ecNumber>
    </recommendedName>
    <alternativeName>
        <fullName evidence="9">5-enolpyruvylshikimate-3-phosphate synthase</fullName>
        <shortName evidence="9">EPSP synthase</shortName>
        <shortName evidence="9">EPSPS</shortName>
    </alternativeName>
</protein>
<dbReference type="Proteomes" id="UP000051647">
    <property type="component" value="Unassembled WGS sequence"/>
</dbReference>
<feature type="binding site" evidence="9">
    <location>
        <position position="121"/>
    </location>
    <ligand>
        <name>phosphoenolpyruvate</name>
        <dbReference type="ChEBI" id="CHEBI:58702"/>
    </ligand>
</feature>
<evidence type="ECO:0000256" key="7">
    <source>
        <dbReference type="ARBA" id="ARBA00023141"/>
    </source>
</evidence>
<evidence type="ECO:0000256" key="5">
    <source>
        <dbReference type="ARBA" id="ARBA00022605"/>
    </source>
</evidence>
<name>A0A0R1SD56_9LACO</name>
<feature type="domain" description="Enolpyruvate transferase" evidence="10">
    <location>
        <begin position="7"/>
        <end position="422"/>
    </location>
</feature>
<dbReference type="GO" id="GO:0008652">
    <property type="term" value="P:amino acid biosynthetic process"/>
    <property type="evidence" value="ECO:0007669"/>
    <property type="project" value="UniProtKB-KW"/>
</dbReference>
<dbReference type="FunFam" id="3.65.10.10:FF:000006">
    <property type="entry name" value="3-phosphoshikimate 1-carboxyvinyltransferase"/>
    <property type="match status" value="1"/>
</dbReference>
<reference evidence="11 12" key="1">
    <citation type="journal article" date="2015" name="Genome Announc.">
        <title>Expanding the biotechnology potential of lactobacilli through comparative genomics of 213 strains and associated genera.</title>
        <authorList>
            <person name="Sun Z."/>
            <person name="Harris H.M."/>
            <person name="McCann A."/>
            <person name="Guo C."/>
            <person name="Argimon S."/>
            <person name="Zhang W."/>
            <person name="Yang X."/>
            <person name="Jeffery I.B."/>
            <person name="Cooney J.C."/>
            <person name="Kagawa T.F."/>
            <person name="Liu W."/>
            <person name="Song Y."/>
            <person name="Salvetti E."/>
            <person name="Wrobel A."/>
            <person name="Rasinkangas P."/>
            <person name="Parkhill J."/>
            <person name="Rea M.C."/>
            <person name="O'Sullivan O."/>
            <person name="Ritari J."/>
            <person name="Douillard F.P."/>
            <person name="Paul Ross R."/>
            <person name="Yang R."/>
            <person name="Briner A.E."/>
            <person name="Felis G.E."/>
            <person name="de Vos W.M."/>
            <person name="Barrangou R."/>
            <person name="Klaenhammer T.R."/>
            <person name="Caufield P.W."/>
            <person name="Cui Y."/>
            <person name="Zhang H."/>
            <person name="O'Toole P.W."/>
        </authorList>
    </citation>
    <scope>NUCLEOTIDE SEQUENCE [LARGE SCALE GENOMIC DNA]</scope>
    <source>
        <strain evidence="11 12">DSM 14857</strain>
    </source>
</reference>
<dbReference type="InterPro" id="IPR013792">
    <property type="entry name" value="RNA3'P_cycl/enolpyr_Trfase_a/b"/>
</dbReference>
<comment type="catalytic activity">
    <reaction evidence="8">
        <text>3-phosphoshikimate + phosphoenolpyruvate = 5-O-(1-carboxyvinyl)-3-phosphoshikimate + phosphate</text>
        <dbReference type="Rhea" id="RHEA:21256"/>
        <dbReference type="ChEBI" id="CHEBI:43474"/>
        <dbReference type="ChEBI" id="CHEBI:57701"/>
        <dbReference type="ChEBI" id="CHEBI:58702"/>
        <dbReference type="ChEBI" id="CHEBI:145989"/>
        <dbReference type="EC" id="2.5.1.19"/>
    </reaction>
    <physiologicalReaction direction="left-to-right" evidence="8">
        <dbReference type="Rhea" id="RHEA:21257"/>
    </physiologicalReaction>
</comment>
<comment type="subunit">
    <text evidence="9">Monomer.</text>
</comment>
<feature type="binding site" evidence="9">
    <location>
        <position position="93"/>
    </location>
    <ligand>
        <name>phosphoenolpyruvate</name>
        <dbReference type="ChEBI" id="CHEBI:58702"/>
    </ligand>
</feature>
<dbReference type="PANTHER" id="PTHR21090">
    <property type="entry name" value="AROM/DEHYDROQUINATE SYNTHASE"/>
    <property type="match status" value="1"/>
</dbReference>
<gene>
    <name evidence="9" type="primary">aroA</name>
    <name evidence="11" type="ORF">FC27_GL002282</name>
</gene>
<dbReference type="PROSITE" id="PS00885">
    <property type="entry name" value="EPSP_SYNTHASE_2"/>
    <property type="match status" value="1"/>
</dbReference>
<dbReference type="GO" id="GO:0009423">
    <property type="term" value="P:chorismate biosynthetic process"/>
    <property type="evidence" value="ECO:0007669"/>
    <property type="project" value="UniProtKB-UniRule"/>
</dbReference>
<dbReference type="PANTHER" id="PTHR21090:SF5">
    <property type="entry name" value="PENTAFUNCTIONAL AROM POLYPEPTIDE"/>
    <property type="match status" value="1"/>
</dbReference>
<evidence type="ECO:0000256" key="4">
    <source>
        <dbReference type="ARBA" id="ARBA00022490"/>
    </source>
</evidence>
<dbReference type="InterPro" id="IPR023193">
    <property type="entry name" value="EPSP_synthase_CS"/>
</dbReference>
<dbReference type="eggNOG" id="COG0128">
    <property type="taxonomic scope" value="Bacteria"/>
</dbReference>
<evidence type="ECO:0000313" key="12">
    <source>
        <dbReference type="Proteomes" id="UP000051647"/>
    </source>
</evidence>
<proteinExistence type="inferred from homology"/>
<dbReference type="RefSeq" id="WP_010624681.1">
    <property type="nucleotide sequence ID" value="NZ_AZFA01000009.1"/>
</dbReference>
<comment type="pathway">
    <text evidence="2 9">Metabolic intermediate biosynthesis; chorismate biosynthesis; chorismate from D-erythrose 4-phosphate and phosphoenolpyruvate: step 6/7.</text>
</comment>
<feature type="binding site" evidence="9">
    <location>
        <position position="339"/>
    </location>
    <ligand>
        <name>3-phosphoshikimate</name>
        <dbReference type="ChEBI" id="CHEBI:145989"/>
    </ligand>
</feature>
<keyword evidence="7 9" id="KW-0057">Aromatic amino acid biosynthesis</keyword>
<keyword evidence="12" id="KW-1185">Reference proteome</keyword>
<feature type="binding site" evidence="9">
    <location>
        <position position="343"/>
    </location>
    <ligand>
        <name>phosphoenolpyruvate</name>
        <dbReference type="ChEBI" id="CHEBI:58702"/>
    </ligand>
</feature>
<dbReference type="EMBL" id="AZFA01000009">
    <property type="protein sequence ID" value="KRL66956.1"/>
    <property type="molecule type" value="Genomic_DNA"/>
</dbReference>
<dbReference type="CDD" id="cd01556">
    <property type="entry name" value="EPSP_synthase"/>
    <property type="match status" value="1"/>
</dbReference>
<dbReference type="InterPro" id="IPR036968">
    <property type="entry name" value="Enolpyruvate_Tfrase_sf"/>
</dbReference>
<dbReference type="EC" id="2.5.1.19" evidence="9"/>
<dbReference type="NCBIfam" id="TIGR01356">
    <property type="entry name" value="aroA"/>
    <property type="match status" value="1"/>
</dbReference>
<keyword evidence="5 9" id="KW-0028">Amino-acid biosynthesis</keyword>
<comment type="caution">
    <text evidence="9">Lacks conserved residue(s) required for the propagation of feature annotation.</text>
</comment>
<dbReference type="HAMAP" id="MF_00210">
    <property type="entry name" value="EPSP_synth"/>
    <property type="match status" value="1"/>
</dbReference>
<dbReference type="GO" id="GO:0005737">
    <property type="term" value="C:cytoplasm"/>
    <property type="evidence" value="ECO:0007669"/>
    <property type="project" value="UniProtKB-SubCell"/>
</dbReference>
<comment type="subcellular location">
    <subcellularLocation>
        <location evidence="9">Cytoplasm</location>
    </subcellularLocation>
</comment>
<evidence type="ECO:0000313" key="11">
    <source>
        <dbReference type="EMBL" id="KRL66956.1"/>
    </source>
</evidence>
<dbReference type="GO" id="GO:0003866">
    <property type="term" value="F:3-phosphoshikimate 1-carboxyvinyltransferase activity"/>
    <property type="evidence" value="ECO:0007669"/>
    <property type="project" value="UniProtKB-UniRule"/>
</dbReference>
<comment type="caution">
    <text evidence="11">The sequence shown here is derived from an EMBL/GenBank/DDBJ whole genome shotgun (WGS) entry which is preliminary data.</text>
</comment>
<feature type="binding site" evidence="9">
    <location>
        <position position="26"/>
    </location>
    <ligand>
        <name>3-phosphoshikimate</name>
        <dbReference type="ChEBI" id="CHEBI:145989"/>
    </ligand>
</feature>
<dbReference type="OrthoDB" id="9809920at2"/>
<dbReference type="Gene3D" id="3.65.10.10">
    <property type="entry name" value="Enolpyruvate transferase domain"/>
    <property type="match status" value="2"/>
</dbReference>
<keyword evidence="6 9" id="KW-0808">Transferase</keyword>
<dbReference type="STRING" id="1423815.FC27_GL002282"/>
<feature type="binding site" evidence="9">
    <location>
        <position position="21"/>
    </location>
    <ligand>
        <name>phosphoenolpyruvate</name>
        <dbReference type="ChEBI" id="CHEBI:58702"/>
    </ligand>
</feature>
<evidence type="ECO:0000256" key="3">
    <source>
        <dbReference type="ARBA" id="ARBA00009948"/>
    </source>
</evidence>
<evidence type="ECO:0000256" key="8">
    <source>
        <dbReference type="ARBA" id="ARBA00044633"/>
    </source>
</evidence>
<dbReference type="SUPFAM" id="SSF55205">
    <property type="entry name" value="EPT/RTPC-like"/>
    <property type="match status" value="1"/>
</dbReference>
<feature type="binding site" evidence="9">
    <location>
        <position position="312"/>
    </location>
    <ligand>
        <name>3-phosphoshikimate</name>
        <dbReference type="ChEBI" id="CHEBI:145989"/>
    </ligand>
</feature>
<dbReference type="Pfam" id="PF00275">
    <property type="entry name" value="EPSP_synthase"/>
    <property type="match status" value="1"/>
</dbReference>
<organism evidence="11 12">
    <name type="scientific">Companilactobacillus versmoldensis DSM 14857 = KCTC 3814</name>
    <dbReference type="NCBI Taxonomy" id="1423815"/>
    <lineage>
        <taxon>Bacteria</taxon>
        <taxon>Bacillati</taxon>
        <taxon>Bacillota</taxon>
        <taxon>Bacilli</taxon>
        <taxon>Lactobacillales</taxon>
        <taxon>Lactobacillaceae</taxon>
        <taxon>Companilactobacillus</taxon>
    </lineage>
</organism>
<accession>A0A0R1SD56</accession>
<feature type="binding site" evidence="9">
    <location>
        <position position="22"/>
    </location>
    <ligand>
        <name>3-phosphoshikimate</name>
        <dbReference type="ChEBI" id="CHEBI:145989"/>
    </ligand>
</feature>
<feature type="binding site" evidence="9">
    <location>
        <position position="21"/>
    </location>
    <ligand>
        <name>3-phosphoshikimate</name>
        <dbReference type="ChEBI" id="CHEBI:145989"/>
    </ligand>
</feature>
<comment type="function">
    <text evidence="1 9">Catalyzes the transfer of the enolpyruvyl moiety of phosphoenolpyruvate (PEP) to the 5-hydroxyl of shikimate-3-phosphate (S3P) to produce enolpyruvyl shikimate-3-phosphate and inorganic phosphate.</text>
</comment>
<dbReference type="InterPro" id="IPR006264">
    <property type="entry name" value="EPSP_synthase"/>
</dbReference>
<evidence type="ECO:0000256" key="6">
    <source>
        <dbReference type="ARBA" id="ARBA00022679"/>
    </source>
</evidence>
<evidence type="ECO:0000256" key="2">
    <source>
        <dbReference type="ARBA" id="ARBA00004811"/>
    </source>
</evidence>
<comment type="similarity">
    <text evidence="3 9">Belongs to the EPSP synthase family.</text>
</comment>
<feature type="binding site" evidence="9">
    <location>
        <position position="167"/>
    </location>
    <ligand>
        <name>3-phosphoshikimate</name>
        <dbReference type="ChEBI" id="CHEBI:145989"/>
    </ligand>
</feature>
<dbReference type="PIRSF" id="PIRSF000505">
    <property type="entry name" value="EPSPS"/>
    <property type="match status" value="1"/>
</dbReference>
<evidence type="ECO:0000256" key="9">
    <source>
        <dbReference type="HAMAP-Rule" id="MF_00210"/>
    </source>
</evidence>
<dbReference type="UniPathway" id="UPA00053">
    <property type="reaction ID" value="UER00089"/>
</dbReference>
<feature type="binding site" evidence="9">
    <location>
        <position position="167"/>
    </location>
    <ligand>
        <name>phosphoenolpyruvate</name>
        <dbReference type="ChEBI" id="CHEBI:58702"/>
    </ligand>
</feature>
<sequence length="426" mass="45124">MKQLPTTTTGLTGNLTVPGDKSISHRALMFGAMANGTTKIAKILHSDDVTSTINALKAVGVKISEANGITEVVGKGVNNLNDPWGPINMGNSGTSTRLLTGLFTGANLAATIVGDASLSTRPMKRITRPLSEIGGTIISDDGHLPLQIKKSLLLPVIHQKLTVGSAQVKSAILLAGLAAGADTYVTDNFHSRNHTEQMLPKFGVEVDYKNDTIHIPAHQELQATEIEVPGDISSAAYWIVAGLITPNSELTIKNVGINPTRTGIITVLKKMGGNITIVPQETVGEPMADITVKTSQLHGIKIAGQIIPSLIDEIPIIALAATQADGQTVIADASELRVKETDRIKTVSDELNKLGAKIVPTTDGFIIDGKVSLRTDKIHVSGHTDHRIAMMLSIAALVTNGTIILDDDESVKISYPTFFNNLEGIV</sequence>
<feature type="binding site" evidence="9">
    <location>
        <position position="165"/>
    </location>
    <ligand>
        <name>3-phosphoshikimate</name>
        <dbReference type="ChEBI" id="CHEBI:145989"/>
    </ligand>
</feature>
<dbReference type="InterPro" id="IPR001986">
    <property type="entry name" value="Enolpyruvate_Tfrase_dom"/>
</dbReference>
<dbReference type="PATRIC" id="fig|1423815.3.peg.2340"/>
<dbReference type="AlphaFoldDB" id="A0A0R1SD56"/>
<dbReference type="GO" id="GO:0009073">
    <property type="term" value="P:aromatic amino acid family biosynthetic process"/>
    <property type="evidence" value="ECO:0007669"/>
    <property type="project" value="UniProtKB-KW"/>
</dbReference>
<feature type="active site" description="Proton acceptor" evidence="9">
    <location>
        <position position="312"/>
    </location>
</feature>
<dbReference type="PROSITE" id="PS00104">
    <property type="entry name" value="EPSP_SYNTHASE_1"/>
    <property type="match status" value="1"/>
</dbReference>
<evidence type="ECO:0000259" key="10">
    <source>
        <dbReference type="Pfam" id="PF00275"/>
    </source>
</evidence>
<feature type="binding site" evidence="9">
    <location>
        <position position="387"/>
    </location>
    <ligand>
        <name>phosphoenolpyruvate</name>
        <dbReference type="ChEBI" id="CHEBI:58702"/>
    </ligand>
</feature>
<evidence type="ECO:0000256" key="1">
    <source>
        <dbReference type="ARBA" id="ARBA00002174"/>
    </source>
</evidence>